<accession>A0A2I0VZE0</accession>
<dbReference type="Proteomes" id="UP000233837">
    <property type="component" value="Unassembled WGS sequence"/>
</dbReference>
<reference evidence="2 3" key="1">
    <citation type="journal article" date="2016" name="Sci. Rep.">
        <title>The Dendrobium catenatum Lindl. genome sequence provides insights into polysaccharide synthase, floral development and adaptive evolution.</title>
        <authorList>
            <person name="Zhang G.Q."/>
            <person name="Xu Q."/>
            <person name="Bian C."/>
            <person name="Tsai W.C."/>
            <person name="Yeh C.M."/>
            <person name="Liu K.W."/>
            <person name="Yoshida K."/>
            <person name="Zhang L.S."/>
            <person name="Chang S.B."/>
            <person name="Chen F."/>
            <person name="Shi Y."/>
            <person name="Su Y.Y."/>
            <person name="Zhang Y.Q."/>
            <person name="Chen L.J."/>
            <person name="Yin Y."/>
            <person name="Lin M."/>
            <person name="Huang H."/>
            <person name="Deng H."/>
            <person name="Wang Z.W."/>
            <person name="Zhu S.L."/>
            <person name="Zhao X."/>
            <person name="Deng C."/>
            <person name="Niu S.C."/>
            <person name="Huang J."/>
            <person name="Wang M."/>
            <person name="Liu G.H."/>
            <person name="Yang H.J."/>
            <person name="Xiao X.J."/>
            <person name="Hsiao Y.Y."/>
            <person name="Wu W.L."/>
            <person name="Chen Y.Y."/>
            <person name="Mitsuda N."/>
            <person name="Ohme-Takagi M."/>
            <person name="Luo Y.B."/>
            <person name="Van de Peer Y."/>
            <person name="Liu Z.J."/>
        </authorList>
    </citation>
    <scope>NUCLEOTIDE SEQUENCE [LARGE SCALE GENOMIC DNA]</scope>
    <source>
        <tissue evidence="2">The whole plant</tissue>
    </source>
</reference>
<proteinExistence type="predicted"/>
<dbReference type="AlphaFoldDB" id="A0A2I0VZE0"/>
<organism evidence="2 3">
    <name type="scientific">Dendrobium catenatum</name>
    <dbReference type="NCBI Taxonomy" id="906689"/>
    <lineage>
        <taxon>Eukaryota</taxon>
        <taxon>Viridiplantae</taxon>
        <taxon>Streptophyta</taxon>
        <taxon>Embryophyta</taxon>
        <taxon>Tracheophyta</taxon>
        <taxon>Spermatophyta</taxon>
        <taxon>Magnoliopsida</taxon>
        <taxon>Liliopsida</taxon>
        <taxon>Asparagales</taxon>
        <taxon>Orchidaceae</taxon>
        <taxon>Epidendroideae</taxon>
        <taxon>Malaxideae</taxon>
        <taxon>Dendrobiinae</taxon>
        <taxon>Dendrobium</taxon>
    </lineage>
</organism>
<keyword evidence="1" id="KW-0472">Membrane</keyword>
<keyword evidence="1" id="KW-0812">Transmembrane</keyword>
<protein>
    <submittedName>
        <fullName evidence="2">Uncharacterized protein</fullName>
    </submittedName>
</protein>
<name>A0A2I0VZE0_9ASPA</name>
<feature type="transmembrane region" description="Helical" evidence="1">
    <location>
        <begin position="119"/>
        <end position="143"/>
    </location>
</feature>
<evidence type="ECO:0000313" key="3">
    <source>
        <dbReference type="Proteomes" id="UP000233837"/>
    </source>
</evidence>
<evidence type="ECO:0000256" key="1">
    <source>
        <dbReference type="SAM" id="Phobius"/>
    </source>
</evidence>
<reference evidence="2 3" key="2">
    <citation type="journal article" date="2017" name="Nature">
        <title>The Apostasia genome and the evolution of orchids.</title>
        <authorList>
            <person name="Zhang G.Q."/>
            <person name="Liu K.W."/>
            <person name="Li Z."/>
            <person name="Lohaus R."/>
            <person name="Hsiao Y.Y."/>
            <person name="Niu S.C."/>
            <person name="Wang J.Y."/>
            <person name="Lin Y.C."/>
            <person name="Xu Q."/>
            <person name="Chen L.J."/>
            <person name="Yoshida K."/>
            <person name="Fujiwara S."/>
            <person name="Wang Z.W."/>
            <person name="Zhang Y.Q."/>
            <person name="Mitsuda N."/>
            <person name="Wang M."/>
            <person name="Liu G.H."/>
            <person name="Pecoraro L."/>
            <person name="Huang H.X."/>
            <person name="Xiao X.J."/>
            <person name="Lin M."/>
            <person name="Wu X.Y."/>
            <person name="Wu W.L."/>
            <person name="Chen Y.Y."/>
            <person name="Chang S.B."/>
            <person name="Sakamoto S."/>
            <person name="Ohme-Takagi M."/>
            <person name="Yagi M."/>
            <person name="Zeng S.J."/>
            <person name="Shen C.Y."/>
            <person name="Yeh C.M."/>
            <person name="Luo Y.B."/>
            <person name="Tsai W.C."/>
            <person name="Van de Peer Y."/>
            <person name="Liu Z.J."/>
        </authorList>
    </citation>
    <scope>NUCLEOTIDE SEQUENCE [LARGE SCALE GENOMIC DNA]</scope>
    <source>
        <tissue evidence="2">The whole plant</tissue>
    </source>
</reference>
<gene>
    <name evidence="2" type="ORF">MA16_Dca014238</name>
</gene>
<keyword evidence="1" id="KW-1133">Transmembrane helix</keyword>
<keyword evidence="3" id="KW-1185">Reference proteome</keyword>
<dbReference type="EMBL" id="KZ503049">
    <property type="protein sequence ID" value="PKU68768.1"/>
    <property type="molecule type" value="Genomic_DNA"/>
</dbReference>
<evidence type="ECO:0000313" key="2">
    <source>
        <dbReference type="EMBL" id="PKU68768.1"/>
    </source>
</evidence>
<sequence>MQTGRLKIGLIVPNDITIVQANQFKSEENRSEHRPEFVLADINRERLVLQEQLQKIQFARSMCKKDMAGELAKDLLWRSLASSSSGTTMAFGEAMPIIKAAGNSLHRGWMGNQKKCCKLAALAVQFIIAAVLGDQTTLIAGIISSLLSK</sequence>